<feature type="region of interest" description="Disordered" evidence="1">
    <location>
        <begin position="1"/>
        <end position="27"/>
    </location>
</feature>
<dbReference type="OrthoDB" id="3909054at2759"/>
<accession>A0A2T2NUI7</accession>
<protein>
    <submittedName>
        <fullName evidence="2">Uncharacterized protein</fullName>
    </submittedName>
</protein>
<organism evidence="2 3">
    <name type="scientific">Corynespora cassiicola Philippines</name>
    <dbReference type="NCBI Taxonomy" id="1448308"/>
    <lineage>
        <taxon>Eukaryota</taxon>
        <taxon>Fungi</taxon>
        <taxon>Dikarya</taxon>
        <taxon>Ascomycota</taxon>
        <taxon>Pezizomycotina</taxon>
        <taxon>Dothideomycetes</taxon>
        <taxon>Pleosporomycetidae</taxon>
        <taxon>Pleosporales</taxon>
        <taxon>Corynesporascaceae</taxon>
        <taxon>Corynespora</taxon>
    </lineage>
</organism>
<feature type="compositionally biased region" description="Low complexity" evidence="1">
    <location>
        <begin position="314"/>
        <end position="333"/>
    </location>
</feature>
<feature type="region of interest" description="Disordered" evidence="1">
    <location>
        <begin position="161"/>
        <end position="249"/>
    </location>
</feature>
<name>A0A2T2NUI7_CORCC</name>
<feature type="compositionally biased region" description="Basic residues" evidence="1">
    <location>
        <begin position="54"/>
        <end position="63"/>
    </location>
</feature>
<gene>
    <name evidence="2" type="ORF">BS50DRAFT_331581</name>
</gene>
<keyword evidence="3" id="KW-1185">Reference proteome</keyword>
<sequence length="417" mass="45296">MEKRFSSPSARPMGLRPRTQRQRSNSFPIVEALGCSTPEAELILAEGRAAVRSRQARRGRRNRSMNDKITTFRPQDHIQYLSGDCAVSEGVDDEPVSPADTRGVRHSRNPSTATDRSTSTVIGPAQPLTDAPTHAEPSPASPLGDYSANLASFIRSQLSSIPSYRPTSSSISPRSCPDLTFQAKSPPQSPARPPRRHADMPQIIEIPPVQPPLRSAFSAWSSTDDETEAEDDDDDIPPVPEIELTRKDSKASNYTPSVLGYYQSSNNSSFLFSSTPLEEDMPDTAKGFTFPNKSAIPRSSAEPRSPSQDGHDYPSSSLSSRPQLTSSSAPSLSSASTASYFECKRPISLAPGIKDRIIAAVTPPYGANVVPALSPFEGGALANVHDMYIENHQRVCVDGMSFDMLRDFNMPRVTTPC</sequence>
<reference evidence="2 3" key="1">
    <citation type="journal article" date="2018" name="Front. Microbiol.">
        <title>Genome-Wide Analysis of Corynespora cassiicola Leaf Fall Disease Putative Effectors.</title>
        <authorList>
            <person name="Lopez D."/>
            <person name="Ribeiro S."/>
            <person name="Label P."/>
            <person name="Fumanal B."/>
            <person name="Venisse J.S."/>
            <person name="Kohler A."/>
            <person name="de Oliveira R.R."/>
            <person name="Labutti K."/>
            <person name="Lipzen A."/>
            <person name="Lail K."/>
            <person name="Bauer D."/>
            <person name="Ohm R.A."/>
            <person name="Barry K.W."/>
            <person name="Spatafora J."/>
            <person name="Grigoriev I.V."/>
            <person name="Martin F.M."/>
            <person name="Pujade-Renaud V."/>
        </authorList>
    </citation>
    <scope>NUCLEOTIDE SEQUENCE [LARGE SCALE GENOMIC DNA]</scope>
    <source>
        <strain evidence="2 3">Philippines</strain>
    </source>
</reference>
<dbReference type="AlphaFoldDB" id="A0A2T2NUI7"/>
<feature type="region of interest" description="Disordered" evidence="1">
    <location>
        <begin position="50"/>
        <end position="144"/>
    </location>
</feature>
<dbReference type="Proteomes" id="UP000240883">
    <property type="component" value="Unassembled WGS sequence"/>
</dbReference>
<proteinExistence type="predicted"/>
<evidence type="ECO:0000313" key="2">
    <source>
        <dbReference type="EMBL" id="PSN69060.1"/>
    </source>
</evidence>
<feature type="compositionally biased region" description="Polar residues" evidence="1">
    <location>
        <begin position="109"/>
        <end position="121"/>
    </location>
</feature>
<evidence type="ECO:0000313" key="3">
    <source>
        <dbReference type="Proteomes" id="UP000240883"/>
    </source>
</evidence>
<evidence type="ECO:0000256" key="1">
    <source>
        <dbReference type="SAM" id="MobiDB-lite"/>
    </source>
</evidence>
<feature type="compositionally biased region" description="Low complexity" evidence="1">
    <location>
        <begin position="161"/>
        <end position="186"/>
    </location>
</feature>
<feature type="region of interest" description="Disordered" evidence="1">
    <location>
        <begin position="273"/>
        <end position="333"/>
    </location>
</feature>
<feature type="compositionally biased region" description="Acidic residues" evidence="1">
    <location>
        <begin position="223"/>
        <end position="236"/>
    </location>
</feature>
<dbReference type="EMBL" id="KZ678133">
    <property type="protein sequence ID" value="PSN69060.1"/>
    <property type="molecule type" value="Genomic_DNA"/>
</dbReference>